<accession>A0A6G1JT74</accession>
<evidence type="ECO:0000256" key="1">
    <source>
        <dbReference type="ARBA" id="ARBA00004141"/>
    </source>
</evidence>
<feature type="transmembrane region" description="Helical" evidence="8">
    <location>
        <begin position="325"/>
        <end position="344"/>
    </location>
</feature>
<keyword evidence="11" id="KW-1185">Reference proteome</keyword>
<evidence type="ECO:0000313" key="10">
    <source>
        <dbReference type="EMBL" id="KAF2703806.1"/>
    </source>
</evidence>
<feature type="transmembrane region" description="Helical" evidence="8">
    <location>
        <begin position="185"/>
        <end position="208"/>
    </location>
</feature>
<organism evidence="10 11">
    <name type="scientific">Pleomassaria siparia CBS 279.74</name>
    <dbReference type="NCBI Taxonomy" id="1314801"/>
    <lineage>
        <taxon>Eukaryota</taxon>
        <taxon>Fungi</taxon>
        <taxon>Dikarya</taxon>
        <taxon>Ascomycota</taxon>
        <taxon>Pezizomycotina</taxon>
        <taxon>Dothideomycetes</taxon>
        <taxon>Pleosporomycetidae</taxon>
        <taxon>Pleosporales</taxon>
        <taxon>Pleomassariaceae</taxon>
        <taxon>Pleomassaria</taxon>
    </lineage>
</organism>
<evidence type="ECO:0000256" key="5">
    <source>
        <dbReference type="ARBA" id="ARBA00022989"/>
    </source>
</evidence>
<comment type="similarity">
    <text evidence="2">Belongs to the major facilitator superfamily. Monocarboxylate porter (TC 2.A.1.13) family.</text>
</comment>
<keyword evidence="5 8" id="KW-1133">Transmembrane helix</keyword>
<feature type="transmembrane region" description="Helical" evidence="8">
    <location>
        <begin position="388"/>
        <end position="407"/>
    </location>
</feature>
<dbReference type="InterPro" id="IPR011701">
    <property type="entry name" value="MFS"/>
</dbReference>
<comment type="subcellular location">
    <subcellularLocation>
        <location evidence="1">Membrane</location>
        <topology evidence="1">Multi-pass membrane protein</topology>
    </subcellularLocation>
</comment>
<feature type="transmembrane region" description="Helical" evidence="8">
    <location>
        <begin position="56"/>
        <end position="80"/>
    </location>
</feature>
<dbReference type="GO" id="GO:0016020">
    <property type="term" value="C:membrane"/>
    <property type="evidence" value="ECO:0007669"/>
    <property type="project" value="UniProtKB-SubCell"/>
</dbReference>
<feature type="compositionally biased region" description="Polar residues" evidence="7">
    <location>
        <begin position="1"/>
        <end position="12"/>
    </location>
</feature>
<dbReference type="InterPro" id="IPR036259">
    <property type="entry name" value="MFS_trans_sf"/>
</dbReference>
<dbReference type="SUPFAM" id="SSF103473">
    <property type="entry name" value="MFS general substrate transporter"/>
    <property type="match status" value="1"/>
</dbReference>
<feature type="transmembrane region" description="Helical" evidence="8">
    <location>
        <begin position="157"/>
        <end position="178"/>
    </location>
</feature>
<dbReference type="InterPro" id="IPR050327">
    <property type="entry name" value="Proton-linked_MCT"/>
</dbReference>
<dbReference type="Gene3D" id="1.20.1250.20">
    <property type="entry name" value="MFS general substrate transporter like domains"/>
    <property type="match status" value="2"/>
</dbReference>
<keyword evidence="6 8" id="KW-0472">Membrane</keyword>
<evidence type="ECO:0000313" key="11">
    <source>
        <dbReference type="Proteomes" id="UP000799428"/>
    </source>
</evidence>
<evidence type="ECO:0000256" key="2">
    <source>
        <dbReference type="ARBA" id="ARBA00006727"/>
    </source>
</evidence>
<dbReference type="PANTHER" id="PTHR11360:SF224">
    <property type="entry name" value="MAJOR FACILITATOR SUPERFAMILY (MFS) PROFILE DOMAIN-CONTAINING PROTEIN-RELATED"/>
    <property type="match status" value="1"/>
</dbReference>
<keyword evidence="4 8" id="KW-0812">Transmembrane</keyword>
<dbReference type="GO" id="GO:0022857">
    <property type="term" value="F:transmembrane transporter activity"/>
    <property type="evidence" value="ECO:0007669"/>
    <property type="project" value="InterPro"/>
</dbReference>
<feature type="transmembrane region" description="Helical" evidence="8">
    <location>
        <begin position="419"/>
        <end position="439"/>
    </location>
</feature>
<evidence type="ECO:0000259" key="9">
    <source>
        <dbReference type="PROSITE" id="PS50850"/>
    </source>
</evidence>
<evidence type="ECO:0000256" key="4">
    <source>
        <dbReference type="ARBA" id="ARBA00022692"/>
    </source>
</evidence>
<dbReference type="OrthoDB" id="5667at2759"/>
<dbReference type="Pfam" id="PF07690">
    <property type="entry name" value="MFS_1"/>
    <property type="match status" value="1"/>
</dbReference>
<reference evidence="10" key="1">
    <citation type="journal article" date="2020" name="Stud. Mycol.">
        <title>101 Dothideomycetes genomes: a test case for predicting lifestyles and emergence of pathogens.</title>
        <authorList>
            <person name="Haridas S."/>
            <person name="Albert R."/>
            <person name="Binder M."/>
            <person name="Bloem J."/>
            <person name="Labutti K."/>
            <person name="Salamov A."/>
            <person name="Andreopoulos B."/>
            <person name="Baker S."/>
            <person name="Barry K."/>
            <person name="Bills G."/>
            <person name="Bluhm B."/>
            <person name="Cannon C."/>
            <person name="Castanera R."/>
            <person name="Culley D."/>
            <person name="Daum C."/>
            <person name="Ezra D."/>
            <person name="Gonzalez J."/>
            <person name="Henrissat B."/>
            <person name="Kuo A."/>
            <person name="Liang C."/>
            <person name="Lipzen A."/>
            <person name="Lutzoni F."/>
            <person name="Magnuson J."/>
            <person name="Mondo S."/>
            <person name="Nolan M."/>
            <person name="Ohm R."/>
            <person name="Pangilinan J."/>
            <person name="Park H.-J."/>
            <person name="Ramirez L."/>
            <person name="Alfaro M."/>
            <person name="Sun H."/>
            <person name="Tritt A."/>
            <person name="Yoshinaga Y."/>
            <person name="Zwiers L.-H."/>
            <person name="Turgeon B."/>
            <person name="Goodwin S."/>
            <person name="Spatafora J."/>
            <person name="Crous P."/>
            <person name="Grigoriev I."/>
        </authorList>
    </citation>
    <scope>NUCLEOTIDE SEQUENCE</scope>
    <source>
        <strain evidence="10">CBS 279.74</strain>
    </source>
</reference>
<gene>
    <name evidence="10" type="ORF">K504DRAFT_417891</name>
</gene>
<evidence type="ECO:0000256" key="7">
    <source>
        <dbReference type="SAM" id="MobiDB-lite"/>
    </source>
</evidence>
<feature type="transmembrane region" description="Helical" evidence="8">
    <location>
        <begin position="258"/>
        <end position="283"/>
    </location>
</feature>
<feature type="region of interest" description="Disordered" evidence="7">
    <location>
        <begin position="1"/>
        <end position="45"/>
    </location>
</feature>
<feature type="transmembrane region" description="Helical" evidence="8">
    <location>
        <begin position="214"/>
        <end position="237"/>
    </location>
</feature>
<feature type="transmembrane region" description="Helical" evidence="8">
    <location>
        <begin position="126"/>
        <end position="145"/>
    </location>
</feature>
<evidence type="ECO:0000256" key="6">
    <source>
        <dbReference type="ARBA" id="ARBA00023136"/>
    </source>
</evidence>
<keyword evidence="3" id="KW-0813">Transport</keyword>
<proteinExistence type="inferred from homology"/>
<dbReference type="EMBL" id="MU005785">
    <property type="protein sequence ID" value="KAF2703806.1"/>
    <property type="molecule type" value="Genomic_DNA"/>
</dbReference>
<sequence length="448" mass="48807">MSSPAKSASTSLDDTREKYLPSAAPTNQDTEKNAADHSAPTNPWDPSAFPDGGAEAWLVVLGCFCALFVSFGWIGAIGVFQEYYQLHQLKDYTPSQVSWIPAVEATVMFLGGSWVGRIQDLYGPRYLIYGGTFLHPFGLMMASLSTKYWHFILSQGIVSSIGASMVFYPSFACLATYFMKKRAAAFGLSAVGSSLGGILFPIMVIHLVEDIGYAWTMRACAFMIFGLLCISCFTIKSRIPPAKTPVKFMDFVKPLSELPFLLMTASMFFLFLGLFVPFIFISVEATVNGMSPLNSIYLVAVMNATSIVGRTLPAPLADKYGRFNVLIIMSWLTTLFTLAIWIPANTEAKRWVFSSFFGVSSGTLVSMSPALVAQISDVRQIGVRTGTMYTFVAIAVLIGNPVASSLVTDHHTNYRNLKIFAGCAMAIGSVLLMASRIAISGFKLKAKV</sequence>
<protein>
    <submittedName>
        <fullName evidence="10">Putative MFS monocarboxylate transporter</fullName>
    </submittedName>
</protein>
<dbReference type="InterPro" id="IPR020846">
    <property type="entry name" value="MFS_dom"/>
</dbReference>
<dbReference type="Proteomes" id="UP000799428">
    <property type="component" value="Unassembled WGS sequence"/>
</dbReference>
<evidence type="ECO:0000256" key="8">
    <source>
        <dbReference type="SAM" id="Phobius"/>
    </source>
</evidence>
<feature type="domain" description="Major facilitator superfamily (MFS) profile" evidence="9">
    <location>
        <begin position="259"/>
        <end position="448"/>
    </location>
</feature>
<dbReference type="AlphaFoldDB" id="A0A6G1JT74"/>
<evidence type="ECO:0000256" key="3">
    <source>
        <dbReference type="ARBA" id="ARBA00022448"/>
    </source>
</evidence>
<dbReference type="PROSITE" id="PS50850">
    <property type="entry name" value="MFS"/>
    <property type="match status" value="1"/>
</dbReference>
<dbReference type="PANTHER" id="PTHR11360">
    <property type="entry name" value="MONOCARBOXYLATE TRANSPORTER"/>
    <property type="match status" value="1"/>
</dbReference>
<feature type="transmembrane region" description="Helical" evidence="8">
    <location>
        <begin position="356"/>
        <end position="376"/>
    </location>
</feature>
<name>A0A6G1JT74_9PLEO</name>